<dbReference type="RefSeq" id="WP_267281745.1">
    <property type="nucleotide sequence ID" value="NZ_JAOVZV010000015.1"/>
</dbReference>
<protein>
    <submittedName>
        <fullName evidence="1">Tetratricopeptide repeat protein</fullName>
    </submittedName>
</protein>
<accession>A0ABT3Y583</accession>
<dbReference type="EMBL" id="JAOVZV010000015">
    <property type="protein sequence ID" value="MCX8533236.1"/>
    <property type="molecule type" value="Genomic_DNA"/>
</dbReference>
<evidence type="ECO:0000313" key="1">
    <source>
        <dbReference type="EMBL" id="MCX8533236.1"/>
    </source>
</evidence>
<organism evidence="1 2">
    <name type="scientific">Chryseobacterium luquanense</name>
    <dbReference type="NCBI Taxonomy" id="2983766"/>
    <lineage>
        <taxon>Bacteria</taxon>
        <taxon>Pseudomonadati</taxon>
        <taxon>Bacteroidota</taxon>
        <taxon>Flavobacteriia</taxon>
        <taxon>Flavobacteriales</taxon>
        <taxon>Weeksellaceae</taxon>
        <taxon>Chryseobacterium group</taxon>
        <taxon>Chryseobacterium</taxon>
    </lineage>
</organism>
<sequence length="548" mass="63199">MKYLFPIILLLTISSCKNDKITSTDNTNYKYARFFRESKVLDSAFYYYNLAKNDYLKIKDSLGAGKSLVNMAMIQTQKGDFYGGIESSLEANKYLKRVKDSTTRSTLATNYNNIAFSSNFLKNFDQSLKYYFKTLEYIDENNSLKFICYNNIGDVLITQGKFSLAEKYLEKAISAKEPSYYSMALNNLAKAKYLNNKNYNPLPELYKALEIRKNNNDNEGLNSSYETLSEYFILKDKSLSLDFAKKMLLSANKNKSSKDQILALKKIIKLDPINYLESFQKLDSISTIVQTERSKAKNQFAVVRYDVEQKNAQNQTLKTQSFKQSVSIVSLAIILITGFFWNEKRKKNIRREKEQEKQLEVKNTELRYSKKVHDVVANGIYQVMTKIENQDSFSKEEALDELEFVYEKSRDISYEKPDSPGQEFGQIISNLIASFKNDNVNTFTVGNEEKTWHNITEFTKTEIYQIIRELLVNMKKHSRATNVIFKFEKIDNQVNIGYSDNGIGVSDELTFKNGLSNTVSRIESINGKIIFDTKTEKGLKINISFPVS</sequence>
<dbReference type="SMART" id="SM00028">
    <property type="entry name" value="TPR"/>
    <property type="match status" value="3"/>
</dbReference>
<dbReference type="Pfam" id="PF13424">
    <property type="entry name" value="TPR_12"/>
    <property type="match status" value="1"/>
</dbReference>
<dbReference type="InterPro" id="IPR011990">
    <property type="entry name" value="TPR-like_helical_dom_sf"/>
</dbReference>
<name>A0ABT3Y583_9FLAO</name>
<dbReference type="SUPFAM" id="SSF48452">
    <property type="entry name" value="TPR-like"/>
    <property type="match status" value="1"/>
</dbReference>
<evidence type="ECO:0000313" key="2">
    <source>
        <dbReference type="Proteomes" id="UP001070176"/>
    </source>
</evidence>
<keyword evidence="2" id="KW-1185">Reference proteome</keyword>
<dbReference type="Proteomes" id="UP001070176">
    <property type="component" value="Unassembled WGS sequence"/>
</dbReference>
<dbReference type="InterPro" id="IPR019734">
    <property type="entry name" value="TPR_rpt"/>
</dbReference>
<reference evidence="1" key="1">
    <citation type="submission" date="2022-10" db="EMBL/GenBank/DDBJ databases">
        <title>Chryseobacterium sp. nov., a novel bacterial species.</title>
        <authorList>
            <person name="Cao Y."/>
        </authorList>
    </citation>
    <scope>NUCLEOTIDE SEQUENCE</scope>
    <source>
        <strain evidence="1">KC 927</strain>
    </source>
</reference>
<comment type="caution">
    <text evidence="1">The sequence shown here is derived from an EMBL/GenBank/DDBJ whole genome shotgun (WGS) entry which is preliminary data.</text>
</comment>
<proteinExistence type="predicted"/>
<dbReference type="Gene3D" id="3.30.565.10">
    <property type="entry name" value="Histidine kinase-like ATPase, C-terminal domain"/>
    <property type="match status" value="1"/>
</dbReference>
<gene>
    <name evidence="1" type="ORF">OEA66_12820</name>
</gene>
<dbReference type="Gene3D" id="1.25.40.10">
    <property type="entry name" value="Tetratricopeptide repeat domain"/>
    <property type="match status" value="2"/>
</dbReference>
<dbReference type="InterPro" id="IPR036890">
    <property type="entry name" value="HATPase_C_sf"/>
</dbReference>
<dbReference type="PROSITE" id="PS51257">
    <property type="entry name" value="PROKAR_LIPOPROTEIN"/>
    <property type="match status" value="1"/>
</dbReference>
<dbReference type="SUPFAM" id="SSF55874">
    <property type="entry name" value="ATPase domain of HSP90 chaperone/DNA topoisomerase II/histidine kinase"/>
    <property type="match status" value="1"/>
</dbReference>